<dbReference type="RefSeq" id="WP_155305011.1">
    <property type="nucleotide sequence ID" value="NZ_AP021875.1"/>
</dbReference>
<dbReference type="AlphaFoldDB" id="A0A5K7ZJA6"/>
<dbReference type="SFLD" id="SFLDG01061">
    <property type="entry name" value="methylthiotransferase"/>
    <property type="match status" value="1"/>
</dbReference>
<feature type="binding site" evidence="8">
    <location>
        <position position="160"/>
    </location>
    <ligand>
        <name>[4Fe-4S] cluster</name>
        <dbReference type="ChEBI" id="CHEBI:49883"/>
        <label>2</label>
        <note>4Fe-4S-S-AdoMet</note>
    </ligand>
</feature>
<dbReference type="InterPro" id="IPR013848">
    <property type="entry name" value="Methylthiotransferase_N"/>
</dbReference>
<dbReference type="PROSITE" id="PS51918">
    <property type="entry name" value="RADICAL_SAM"/>
    <property type="match status" value="1"/>
</dbReference>
<accession>A0A5K7ZJA6</accession>
<dbReference type="PROSITE" id="PS01278">
    <property type="entry name" value="MTTASE_RADICAL"/>
    <property type="match status" value="1"/>
</dbReference>
<keyword evidence="6 8" id="KW-0408">Iron</keyword>
<reference evidence="12 13" key="1">
    <citation type="submission" date="2019-11" db="EMBL/GenBank/DDBJ databases">
        <title>Comparative genomics of hydrocarbon-degrading Desulfosarcina strains.</title>
        <authorList>
            <person name="Watanabe M."/>
            <person name="Kojima H."/>
            <person name="Fukui M."/>
        </authorList>
    </citation>
    <scope>NUCLEOTIDE SEQUENCE [LARGE SCALE GENOMIC DNA]</scope>
    <source>
        <strain evidence="12 13">PP31</strain>
    </source>
</reference>
<dbReference type="InterPro" id="IPR038135">
    <property type="entry name" value="Methylthiotransferase_N_sf"/>
</dbReference>
<evidence type="ECO:0000256" key="6">
    <source>
        <dbReference type="ARBA" id="ARBA00023004"/>
    </source>
</evidence>
<evidence type="ECO:0000313" key="12">
    <source>
        <dbReference type="EMBL" id="BBO76157.1"/>
    </source>
</evidence>
<dbReference type="InterPro" id="IPR007197">
    <property type="entry name" value="rSAM"/>
</dbReference>
<dbReference type="HAMAP" id="MF_01865">
    <property type="entry name" value="MTTase_RimO"/>
    <property type="match status" value="1"/>
</dbReference>
<dbReference type="Pfam" id="PF04055">
    <property type="entry name" value="Radical_SAM"/>
    <property type="match status" value="1"/>
</dbReference>
<dbReference type="SFLD" id="SFLDG01082">
    <property type="entry name" value="B12-binding_domain_containing"/>
    <property type="match status" value="1"/>
</dbReference>
<keyword evidence="5 8" id="KW-0479">Metal-binding</keyword>
<feature type="binding site" evidence="8">
    <location>
        <position position="49"/>
    </location>
    <ligand>
        <name>[4Fe-4S] cluster</name>
        <dbReference type="ChEBI" id="CHEBI:49883"/>
        <label>1</label>
    </ligand>
</feature>
<dbReference type="SFLD" id="SFLDS00029">
    <property type="entry name" value="Radical_SAM"/>
    <property type="match status" value="1"/>
</dbReference>
<dbReference type="GO" id="GO:0005829">
    <property type="term" value="C:cytosol"/>
    <property type="evidence" value="ECO:0007669"/>
    <property type="project" value="TreeGrafter"/>
</dbReference>
<feature type="domain" description="Radical SAM core" evidence="11">
    <location>
        <begin position="142"/>
        <end position="372"/>
    </location>
</feature>
<dbReference type="Proteomes" id="UP000427769">
    <property type="component" value="Chromosome"/>
</dbReference>
<dbReference type="PANTHER" id="PTHR43837:SF1">
    <property type="entry name" value="RIBOSOMAL PROTEIN US12 METHYLTHIOTRANSFERASE RIMO"/>
    <property type="match status" value="1"/>
</dbReference>
<keyword evidence="7 8" id="KW-0411">Iron-sulfur</keyword>
<dbReference type="InterPro" id="IPR012340">
    <property type="entry name" value="NA-bd_OB-fold"/>
</dbReference>
<dbReference type="PROSITE" id="PS51449">
    <property type="entry name" value="MTTASE_N"/>
    <property type="match status" value="1"/>
</dbReference>
<dbReference type="GO" id="GO:0046872">
    <property type="term" value="F:metal ion binding"/>
    <property type="evidence" value="ECO:0007669"/>
    <property type="project" value="UniProtKB-KW"/>
</dbReference>
<protein>
    <recommendedName>
        <fullName evidence="8">Ribosomal protein uS12 methylthiotransferase RimO</fullName>
        <shortName evidence="8">uS12 MTTase</shortName>
        <shortName evidence="8">uS12 methylthiotransferase</shortName>
        <ecNumber evidence="8">2.8.4.4</ecNumber>
    </recommendedName>
    <alternativeName>
        <fullName evidence="8">Ribosomal protein uS12 (aspartate-C(3))-methylthiotransferase</fullName>
    </alternativeName>
    <alternativeName>
        <fullName evidence="8">Ribosome maturation factor RimO</fullName>
    </alternativeName>
</protein>
<comment type="subcellular location">
    <subcellularLocation>
        <location evidence="8">Cytoplasm</location>
    </subcellularLocation>
</comment>
<keyword evidence="1 8" id="KW-0004">4Fe-4S</keyword>
<evidence type="ECO:0000256" key="1">
    <source>
        <dbReference type="ARBA" id="ARBA00022485"/>
    </source>
</evidence>
<keyword evidence="3 8" id="KW-0808">Transferase</keyword>
<keyword evidence="4 8" id="KW-0949">S-adenosyl-L-methionine</keyword>
<dbReference type="OrthoDB" id="9805215at2"/>
<dbReference type="PANTHER" id="PTHR43837">
    <property type="entry name" value="RIBOSOMAL PROTEIN S12 METHYLTHIOTRANSFERASE RIMO"/>
    <property type="match status" value="1"/>
</dbReference>
<evidence type="ECO:0000313" key="13">
    <source>
        <dbReference type="Proteomes" id="UP000427769"/>
    </source>
</evidence>
<evidence type="ECO:0000256" key="2">
    <source>
        <dbReference type="ARBA" id="ARBA00022490"/>
    </source>
</evidence>
<dbReference type="GO" id="GO:0051539">
    <property type="term" value="F:4 iron, 4 sulfur cluster binding"/>
    <property type="evidence" value="ECO:0007669"/>
    <property type="project" value="UniProtKB-UniRule"/>
</dbReference>
<comment type="catalytic activity">
    <reaction evidence="8">
        <text>L-aspartate(89)-[ribosomal protein uS12]-hydrogen + (sulfur carrier)-SH + AH2 + 2 S-adenosyl-L-methionine = 3-methylsulfanyl-L-aspartate(89)-[ribosomal protein uS12]-hydrogen + (sulfur carrier)-H + 5'-deoxyadenosine + L-methionine + A + S-adenosyl-L-homocysteine + 2 H(+)</text>
        <dbReference type="Rhea" id="RHEA:37087"/>
        <dbReference type="Rhea" id="RHEA-COMP:10460"/>
        <dbReference type="Rhea" id="RHEA-COMP:10461"/>
        <dbReference type="Rhea" id="RHEA-COMP:14737"/>
        <dbReference type="Rhea" id="RHEA-COMP:14739"/>
        <dbReference type="ChEBI" id="CHEBI:13193"/>
        <dbReference type="ChEBI" id="CHEBI:15378"/>
        <dbReference type="ChEBI" id="CHEBI:17319"/>
        <dbReference type="ChEBI" id="CHEBI:17499"/>
        <dbReference type="ChEBI" id="CHEBI:29917"/>
        <dbReference type="ChEBI" id="CHEBI:29961"/>
        <dbReference type="ChEBI" id="CHEBI:57844"/>
        <dbReference type="ChEBI" id="CHEBI:57856"/>
        <dbReference type="ChEBI" id="CHEBI:59789"/>
        <dbReference type="ChEBI" id="CHEBI:64428"/>
        <dbReference type="ChEBI" id="CHEBI:73599"/>
        <dbReference type="EC" id="2.8.4.4"/>
    </reaction>
</comment>
<feature type="binding site" evidence="8">
    <location>
        <position position="13"/>
    </location>
    <ligand>
        <name>[4Fe-4S] cluster</name>
        <dbReference type="ChEBI" id="CHEBI:49883"/>
        <label>1</label>
    </ligand>
</feature>
<dbReference type="InterPro" id="IPR005840">
    <property type="entry name" value="Ribosomal_uS12_MeSTrfase_RimO"/>
</dbReference>
<keyword evidence="13" id="KW-1185">Reference proteome</keyword>
<dbReference type="InterPro" id="IPR023404">
    <property type="entry name" value="rSAM_horseshoe"/>
</dbReference>
<dbReference type="GO" id="GO:0035599">
    <property type="term" value="F:aspartic acid methylthiotransferase activity"/>
    <property type="evidence" value="ECO:0007669"/>
    <property type="project" value="TreeGrafter"/>
</dbReference>
<evidence type="ECO:0000256" key="7">
    <source>
        <dbReference type="ARBA" id="ARBA00023014"/>
    </source>
</evidence>
<comment type="similarity">
    <text evidence="8">Belongs to the methylthiotransferase family. RimO subfamily.</text>
</comment>
<organism evidence="12 13">
    <name type="scientific">Desulfosarcina widdelii</name>
    <dbReference type="NCBI Taxonomy" id="947919"/>
    <lineage>
        <taxon>Bacteria</taxon>
        <taxon>Pseudomonadati</taxon>
        <taxon>Thermodesulfobacteriota</taxon>
        <taxon>Desulfobacteria</taxon>
        <taxon>Desulfobacterales</taxon>
        <taxon>Desulfosarcinaceae</taxon>
        <taxon>Desulfosarcina</taxon>
    </lineage>
</organism>
<keyword evidence="2 8" id="KW-0963">Cytoplasm</keyword>
<dbReference type="Gene3D" id="2.40.50.140">
    <property type="entry name" value="Nucleic acid-binding proteins"/>
    <property type="match status" value="1"/>
</dbReference>
<feature type="domain" description="MTTase N-terminal" evidence="10">
    <location>
        <begin position="4"/>
        <end position="120"/>
    </location>
</feature>
<dbReference type="FunFam" id="3.80.30.20:FF:000001">
    <property type="entry name" value="tRNA-2-methylthio-N(6)-dimethylallyladenosine synthase 2"/>
    <property type="match status" value="1"/>
</dbReference>
<dbReference type="SUPFAM" id="SSF102114">
    <property type="entry name" value="Radical SAM enzymes"/>
    <property type="match status" value="1"/>
</dbReference>
<keyword evidence="12" id="KW-0689">Ribosomal protein</keyword>
<dbReference type="SMART" id="SM00729">
    <property type="entry name" value="Elp3"/>
    <property type="match status" value="1"/>
</dbReference>
<dbReference type="EMBL" id="AP021875">
    <property type="protein sequence ID" value="BBO76157.1"/>
    <property type="molecule type" value="Genomic_DNA"/>
</dbReference>
<dbReference type="SFLD" id="SFLDF00274">
    <property type="entry name" value="ribosomal_protein_S12_methylth"/>
    <property type="match status" value="1"/>
</dbReference>
<dbReference type="PROSITE" id="PS50926">
    <property type="entry name" value="TRAM"/>
    <property type="match status" value="1"/>
</dbReference>
<dbReference type="NCBIfam" id="TIGR01125">
    <property type="entry name" value="30S ribosomal protein S12 methylthiotransferase RimO"/>
    <property type="match status" value="1"/>
</dbReference>
<keyword evidence="12" id="KW-0687">Ribonucleoprotein</keyword>
<dbReference type="Gene3D" id="3.40.50.12160">
    <property type="entry name" value="Methylthiotransferase, N-terminal domain"/>
    <property type="match status" value="1"/>
</dbReference>
<feature type="binding site" evidence="8">
    <location>
        <position position="156"/>
    </location>
    <ligand>
        <name>[4Fe-4S] cluster</name>
        <dbReference type="ChEBI" id="CHEBI:49883"/>
        <label>2</label>
        <note>4Fe-4S-S-AdoMet</note>
    </ligand>
</feature>
<dbReference type="InterPro" id="IPR006638">
    <property type="entry name" value="Elp3/MiaA/NifB-like_rSAM"/>
</dbReference>
<dbReference type="InterPro" id="IPR002792">
    <property type="entry name" value="TRAM_dom"/>
</dbReference>
<dbReference type="InterPro" id="IPR020612">
    <property type="entry name" value="Methylthiotransferase_CS"/>
</dbReference>
<dbReference type="EC" id="2.8.4.4" evidence="8"/>
<dbReference type="InterPro" id="IPR058240">
    <property type="entry name" value="rSAM_sf"/>
</dbReference>
<feature type="binding site" evidence="8">
    <location>
        <position position="83"/>
    </location>
    <ligand>
        <name>[4Fe-4S] cluster</name>
        <dbReference type="ChEBI" id="CHEBI:49883"/>
        <label>1</label>
    </ligand>
</feature>
<dbReference type="GO" id="GO:0005840">
    <property type="term" value="C:ribosome"/>
    <property type="evidence" value="ECO:0007669"/>
    <property type="project" value="UniProtKB-KW"/>
</dbReference>
<evidence type="ECO:0000256" key="5">
    <source>
        <dbReference type="ARBA" id="ARBA00022723"/>
    </source>
</evidence>
<feature type="binding site" evidence="8">
    <location>
        <position position="163"/>
    </location>
    <ligand>
        <name>[4Fe-4S] cluster</name>
        <dbReference type="ChEBI" id="CHEBI:49883"/>
        <label>2</label>
        <note>4Fe-4S-S-AdoMet</note>
    </ligand>
</feature>
<evidence type="ECO:0000256" key="3">
    <source>
        <dbReference type="ARBA" id="ARBA00022679"/>
    </source>
</evidence>
<comment type="cofactor">
    <cofactor evidence="8">
        <name>[4Fe-4S] cluster</name>
        <dbReference type="ChEBI" id="CHEBI:49883"/>
    </cofactor>
    <text evidence="8">Binds 2 [4Fe-4S] clusters. One cluster is coordinated with 3 cysteines and an exchangeable S-adenosyl-L-methionine.</text>
</comment>
<dbReference type="CDD" id="cd01335">
    <property type="entry name" value="Radical_SAM"/>
    <property type="match status" value="1"/>
</dbReference>
<gene>
    <name evidence="8 12" type="primary">rimO</name>
    <name evidence="12" type="ORF">DSCW_35740</name>
</gene>
<dbReference type="GO" id="GO:0006400">
    <property type="term" value="P:tRNA modification"/>
    <property type="evidence" value="ECO:0007669"/>
    <property type="project" value="InterPro"/>
</dbReference>
<evidence type="ECO:0000259" key="10">
    <source>
        <dbReference type="PROSITE" id="PS51449"/>
    </source>
</evidence>
<evidence type="ECO:0000259" key="11">
    <source>
        <dbReference type="PROSITE" id="PS51918"/>
    </source>
</evidence>
<name>A0A5K7ZJA6_9BACT</name>
<dbReference type="KEGG" id="dwd:DSCW_35740"/>
<proteinExistence type="inferred from homology"/>
<dbReference type="Gene3D" id="3.80.30.20">
    <property type="entry name" value="tm_1862 like domain"/>
    <property type="match status" value="1"/>
</dbReference>
<feature type="domain" description="TRAM" evidence="9">
    <location>
        <begin position="375"/>
        <end position="444"/>
    </location>
</feature>
<dbReference type="InterPro" id="IPR005839">
    <property type="entry name" value="Methylthiotransferase"/>
</dbReference>
<dbReference type="Pfam" id="PF18693">
    <property type="entry name" value="TRAM_2"/>
    <property type="match status" value="1"/>
</dbReference>
<evidence type="ECO:0000259" key="9">
    <source>
        <dbReference type="PROSITE" id="PS50926"/>
    </source>
</evidence>
<dbReference type="NCBIfam" id="TIGR00089">
    <property type="entry name" value="MiaB/RimO family radical SAM methylthiotransferase"/>
    <property type="match status" value="1"/>
</dbReference>
<dbReference type="GO" id="GO:0103039">
    <property type="term" value="F:protein methylthiotransferase activity"/>
    <property type="evidence" value="ECO:0007669"/>
    <property type="project" value="UniProtKB-EC"/>
</dbReference>
<evidence type="ECO:0000256" key="4">
    <source>
        <dbReference type="ARBA" id="ARBA00022691"/>
    </source>
</evidence>
<evidence type="ECO:0000256" key="8">
    <source>
        <dbReference type="HAMAP-Rule" id="MF_01865"/>
    </source>
</evidence>
<comment type="function">
    <text evidence="8">Catalyzes the methylthiolation of an aspartic acid residue of ribosomal protein uS12.</text>
</comment>
<sequence length="444" mass="49501">MDSTRLYIESLGCARNQVDSETMAGQLRLAGWSMVQEPARADVIVVNTCSFVASAIDESIDTILELARHKKTGRCRRLVVAGCLPERFRDAIVDALPEVDQFLGTGAFTRIADAVAGKMPRGSCLLPDPDSIPMDPKTARQRVQAHTAYLKIAEGCRRRCTYCIIPQLRGRQKSRPAEQILEEARELIADGVRELNLVAQDTTAYGQDLHAGMGFDTLLKSLAELAGQTWIRFLYGHPESITDRVIEAVADHDNLCPYFDLPVQHSAANVLRKMNRHYDRRQMLDLFGRIRAAVPDAAIRTTLIVGFPGETEADFQTLMDFIEQVRFDHLGVFTYSDAEDLPSHRLPDHVPAEVARMRYDALMEKQMQISADNLTAMVGRTVPVLVENQSEPHLFEGRSMRQAPEVDGLTFVRIGPDGPDVMVGQPTRVRITDALEYDLIGDAL</sequence>
<dbReference type="Pfam" id="PF00919">
    <property type="entry name" value="UPF0004"/>
    <property type="match status" value="1"/>
</dbReference>